<accession>A0A7K3WNV7</accession>
<dbReference type="Proteomes" id="UP000486602">
    <property type="component" value="Unassembled WGS sequence"/>
</dbReference>
<evidence type="ECO:0000313" key="3">
    <source>
        <dbReference type="EMBL" id="NEN23343.1"/>
    </source>
</evidence>
<evidence type="ECO:0000313" key="4">
    <source>
        <dbReference type="Proteomes" id="UP000486602"/>
    </source>
</evidence>
<dbReference type="Pfam" id="PF18962">
    <property type="entry name" value="Por_Secre_tail"/>
    <property type="match status" value="1"/>
</dbReference>
<sequence>MEYPSFFGPDSIFQPDSIIAPYDSYVEVNPQLSGTIGEFITNYDGWHEIAWDYTANGDETFMYIGNFQPDSETDTLYVLQEDPSSNYSLFSYYYIDKIELREGTLSTIDIPLEQLFKIYPNPGTNGLKIESSSNIDNIQIFNLEGRNIQNVNFVSNEIYDVDISPLSSGMYIIKIVFENGLVENSKFIKR</sequence>
<dbReference type="NCBIfam" id="TIGR04183">
    <property type="entry name" value="Por_Secre_tail"/>
    <property type="match status" value="1"/>
</dbReference>
<keyword evidence="4" id="KW-1185">Reference proteome</keyword>
<comment type="caution">
    <text evidence="3">The sequence shown here is derived from an EMBL/GenBank/DDBJ whole genome shotgun (WGS) entry which is preliminary data.</text>
</comment>
<dbReference type="RefSeq" id="WP_163284479.1">
    <property type="nucleotide sequence ID" value="NZ_JAAGVY010000010.1"/>
</dbReference>
<reference evidence="3 4" key="1">
    <citation type="submission" date="2020-02" db="EMBL/GenBank/DDBJ databases">
        <title>Out from the shadows clarifying the taxonomy of the family Cryomorphaceae and related taxa by utilizing the GTDB taxonomic framework.</title>
        <authorList>
            <person name="Bowman J.P."/>
        </authorList>
    </citation>
    <scope>NUCLEOTIDE SEQUENCE [LARGE SCALE GENOMIC DNA]</scope>
    <source>
        <strain evidence="3 4">QSSC 1-22</strain>
    </source>
</reference>
<dbReference type="AlphaFoldDB" id="A0A7K3WNV7"/>
<keyword evidence="1" id="KW-0732">Signal</keyword>
<feature type="domain" description="Secretion system C-terminal sorting" evidence="2">
    <location>
        <begin position="118"/>
        <end position="188"/>
    </location>
</feature>
<gene>
    <name evidence="3" type="ORF">G3O08_07505</name>
</gene>
<evidence type="ECO:0000256" key="1">
    <source>
        <dbReference type="ARBA" id="ARBA00022729"/>
    </source>
</evidence>
<dbReference type="InterPro" id="IPR026444">
    <property type="entry name" value="Secre_tail"/>
</dbReference>
<dbReference type="EMBL" id="JAAGVY010000010">
    <property type="protein sequence ID" value="NEN23343.1"/>
    <property type="molecule type" value="Genomic_DNA"/>
</dbReference>
<name>A0A7K3WNV7_9FLAO</name>
<evidence type="ECO:0000259" key="2">
    <source>
        <dbReference type="Pfam" id="PF18962"/>
    </source>
</evidence>
<proteinExistence type="predicted"/>
<protein>
    <submittedName>
        <fullName evidence="3">T9SS type A sorting domain-containing protein</fullName>
    </submittedName>
</protein>
<organism evidence="3 4">
    <name type="scientific">Cryomorpha ignava</name>
    <dbReference type="NCBI Taxonomy" id="101383"/>
    <lineage>
        <taxon>Bacteria</taxon>
        <taxon>Pseudomonadati</taxon>
        <taxon>Bacteroidota</taxon>
        <taxon>Flavobacteriia</taxon>
        <taxon>Flavobacteriales</taxon>
        <taxon>Cryomorphaceae</taxon>
        <taxon>Cryomorpha</taxon>
    </lineage>
</organism>